<keyword evidence="1" id="KW-1133">Transmembrane helix</keyword>
<evidence type="ECO:0000256" key="1">
    <source>
        <dbReference type="SAM" id="Phobius"/>
    </source>
</evidence>
<keyword evidence="3" id="KW-1185">Reference proteome</keyword>
<feature type="transmembrane region" description="Helical" evidence="1">
    <location>
        <begin position="376"/>
        <end position="398"/>
    </location>
</feature>
<gene>
    <name evidence="2" type="ORF">SLA_0281</name>
</gene>
<dbReference type="EMBL" id="AP017424">
    <property type="protein sequence ID" value="BAU81236.1"/>
    <property type="molecule type" value="Genomic_DNA"/>
</dbReference>
<keyword evidence="1" id="KW-0472">Membrane</keyword>
<feature type="transmembrane region" description="Helical" evidence="1">
    <location>
        <begin position="326"/>
        <end position="344"/>
    </location>
</feature>
<feature type="transmembrane region" description="Helical" evidence="1">
    <location>
        <begin position="61"/>
        <end position="81"/>
    </location>
</feature>
<protein>
    <submittedName>
        <fullName evidence="2">Integral membrane protein</fullName>
    </submittedName>
</protein>
<organism evidence="2 3">
    <name type="scientific">Streptomyces laurentii</name>
    <dbReference type="NCBI Taxonomy" id="39478"/>
    <lineage>
        <taxon>Bacteria</taxon>
        <taxon>Bacillati</taxon>
        <taxon>Actinomycetota</taxon>
        <taxon>Actinomycetes</taxon>
        <taxon>Kitasatosporales</taxon>
        <taxon>Streptomycetaceae</taxon>
        <taxon>Streptomyces</taxon>
    </lineage>
</organism>
<dbReference type="KEGG" id="slau:SLA_0281"/>
<evidence type="ECO:0000313" key="3">
    <source>
        <dbReference type="Proteomes" id="UP000217676"/>
    </source>
</evidence>
<feature type="transmembrane region" description="Helical" evidence="1">
    <location>
        <begin position="93"/>
        <end position="114"/>
    </location>
</feature>
<dbReference type="NCBIfam" id="NF038391">
    <property type="entry name" value="streptophobe"/>
    <property type="match status" value="1"/>
</dbReference>
<reference evidence="2 3" key="1">
    <citation type="journal article" date="2016" name="Genome Announc.">
        <title>Complete Genome Sequence of Thiostrepton-Producing Streptomyces laurentii ATCC 31255.</title>
        <authorList>
            <person name="Doi K."/>
            <person name="Fujino Y."/>
            <person name="Nagayoshi Y."/>
            <person name="Ohshima T."/>
            <person name="Ogata S."/>
        </authorList>
    </citation>
    <scope>NUCLEOTIDE SEQUENCE [LARGE SCALE GENOMIC DNA]</scope>
    <source>
        <strain evidence="2 3">ATCC 31255</strain>
    </source>
</reference>
<keyword evidence="1" id="KW-0812">Transmembrane</keyword>
<dbReference type="Proteomes" id="UP000217676">
    <property type="component" value="Chromosome"/>
</dbReference>
<feature type="transmembrane region" description="Helical" evidence="1">
    <location>
        <begin position="156"/>
        <end position="174"/>
    </location>
</feature>
<accession>A0A160NU08</accession>
<dbReference type="AlphaFoldDB" id="A0A160NU08"/>
<name>A0A160NU08_STRLU</name>
<feature type="transmembrane region" description="Helical" evidence="1">
    <location>
        <begin position="294"/>
        <end position="314"/>
    </location>
</feature>
<sequence length="407" mass="41655">MAMGVTAALGLWAAGATGLPGGGNAFTAVVAAAVVMAAGGQVGLAGDAGDLAGARAELTAMPLTVTLVGALVTGALFLRPLRHHAVARARDLLALAVPTVVLWLAALAGLSTLARHDFPLTLGGTQEAGGDLGDLVRQLMSAAHPTIGFRTDLGPTLFYGLLWILGVLVVAVLVSRRTPLPPRFVRHHQAVRPAASAVLLLFLAYVSAGLLIGLVVAATKGHPAETFAVLLLGLPNVSWLALGVGIGGSWEGRAEGPFGLPMPQILDHVLRGGNGGKDLSTVDLSTLASYDGRAWWLLPIAVVLVLGAAVAMAVRSPARVRPWRHALHLGVAFAVAMLVIAPLTLVEARFGLSVIGIGDLEALGAVVLLRPHIWGLVGLALLWGLVAGFLGGLLAAPLRHRAATNVP</sequence>
<feature type="transmembrane region" description="Helical" evidence="1">
    <location>
        <begin position="195"/>
        <end position="218"/>
    </location>
</feature>
<dbReference type="InterPro" id="IPR047724">
    <property type="entry name" value="Streptophobe"/>
</dbReference>
<evidence type="ECO:0000313" key="2">
    <source>
        <dbReference type="EMBL" id="BAU81236.1"/>
    </source>
</evidence>
<proteinExistence type="predicted"/>